<comment type="pathway">
    <text evidence="12">Cell wall biogenesis; peptidoglycan biosynthesis.</text>
</comment>
<evidence type="ECO:0000256" key="9">
    <source>
        <dbReference type="ARBA" id="ARBA00022984"/>
    </source>
</evidence>
<keyword evidence="3 12" id="KW-0436">Ligase</keyword>
<dbReference type="SUPFAM" id="SSF52440">
    <property type="entry name" value="PreATP-grasp domain"/>
    <property type="match status" value="1"/>
</dbReference>
<comment type="caution">
    <text evidence="18">The sequence shown here is derived from an EMBL/GenBank/DDBJ whole genome shotgun (WGS) entry which is preliminary data.</text>
</comment>
<feature type="binding site" evidence="14">
    <location>
        <begin position="218"/>
        <end position="225"/>
    </location>
    <ligand>
        <name>ATP</name>
        <dbReference type="ChEBI" id="CHEBI:30616"/>
    </ligand>
</feature>
<dbReference type="AlphaFoldDB" id="A0A845QGW2"/>
<dbReference type="SUPFAM" id="SSF56059">
    <property type="entry name" value="Glutathione synthetase ATP-binding domain-like"/>
    <property type="match status" value="1"/>
</dbReference>
<name>A0A845QGW2_9FIRM</name>
<feature type="binding site" evidence="15">
    <location>
        <position position="311"/>
    </location>
    <ligand>
        <name>Mg(2+)</name>
        <dbReference type="ChEBI" id="CHEBI:18420"/>
        <label>2</label>
    </ligand>
</feature>
<feature type="active site" evidence="13">
    <location>
        <position position="15"/>
    </location>
</feature>
<dbReference type="GO" id="GO:0046872">
    <property type="term" value="F:metal ion binding"/>
    <property type="evidence" value="ECO:0007669"/>
    <property type="project" value="UniProtKB-KW"/>
</dbReference>
<dbReference type="GO" id="GO:0008360">
    <property type="term" value="P:regulation of cell shape"/>
    <property type="evidence" value="ECO:0007669"/>
    <property type="project" value="UniProtKB-KW"/>
</dbReference>
<dbReference type="GO" id="GO:0009252">
    <property type="term" value="P:peptidoglycan biosynthetic process"/>
    <property type="evidence" value="ECO:0007669"/>
    <property type="project" value="UniProtKB-UniRule"/>
</dbReference>
<feature type="binding site" evidence="15">
    <location>
        <position position="313"/>
    </location>
    <ligand>
        <name>Mg(2+)</name>
        <dbReference type="ChEBI" id="CHEBI:18420"/>
        <label>2</label>
    </ligand>
</feature>
<dbReference type="InterPro" id="IPR013815">
    <property type="entry name" value="ATP_grasp_subdomain_1"/>
</dbReference>
<feature type="domain" description="ATP-grasp" evidence="17">
    <location>
        <begin position="143"/>
        <end position="344"/>
    </location>
</feature>
<dbReference type="HAMAP" id="MF_00047">
    <property type="entry name" value="Dala_Dala_lig"/>
    <property type="match status" value="1"/>
</dbReference>
<dbReference type="GO" id="GO:0005829">
    <property type="term" value="C:cytosol"/>
    <property type="evidence" value="ECO:0007669"/>
    <property type="project" value="TreeGrafter"/>
</dbReference>
<dbReference type="PANTHER" id="PTHR23132">
    <property type="entry name" value="D-ALANINE--D-ALANINE LIGASE"/>
    <property type="match status" value="1"/>
</dbReference>
<dbReference type="PIRSF" id="PIRSF039102">
    <property type="entry name" value="Ddl/VanB"/>
    <property type="match status" value="1"/>
</dbReference>
<comment type="subcellular location">
    <subcellularLocation>
        <location evidence="12">Cytoplasm</location>
    </subcellularLocation>
</comment>
<dbReference type="Gene3D" id="3.30.470.20">
    <property type="entry name" value="ATP-grasp fold, B domain"/>
    <property type="match status" value="1"/>
</dbReference>
<dbReference type="UniPathway" id="UPA00219"/>
<keyword evidence="8 12" id="KW-0133">Cell shape</keyword>
<keyword evidence="4 15" id="KW-0479">Metal-binding</keyword>
<dbReference type="NCBIfam" id="NF000091">
    <property type="entry name" value="D_ala_D_ser_VanG"/>
    <property type="match status" value="1"/>
</dbReference>
<dbReference type="EC" id="6.3.2.4" evidence="12"/>
<evidence type="ECO:0000256" key="12">
    <source>
        <dbReference type="HAMAP-Rule" id="MF_00047"/>
    </source>
</evidence>
<dbReference type="Gene3D" id="3.40.50.20">
    <property type="match status" value="1"/>
</dbReference>
<dbReference type="GO" id="GO:0005524">
    <property type="term" value="F:ATP binding"/>
    <property type="evidence" value="ECO:0007669"/>
    <property type="project" value="UniProtKB-UniRule"/>
</dbReference>
<evidence type="ECO:0000256" key="15">
    <source>
        <dbReference type="PIRSR" id="PIRSR039102-3"/>
    </source>
</evidence>
<evidence type="ECO:0000256" key="2">
    <source>
        <dbReference type="ARBA" id="ARBA00010871"/>
    </source>
</evidence>
<feature type="binding site" evidence="14">
    <location>
        <position position="139"/>
    </location>
    <ligand>
        <name>ATP</name>
        <dbReference type="ChEBI" id="CHEBI:30616"/>
    </ligand>
</feature>
<sequence>MKKNIAVLFGGCSPEYPVSLKSAYAVLNHINTNQYQVIAVGITKDGKWLRYLGEYEAILNDTWYEHESQCRSAFISPDRKVHGLCEVDKDGISTIYLDAVFPVLHGRNGEDGSVQGLAQLAGIPVVGCDIMSSALCMDKHRAHLLAEAAGVKVPKAAYFYEKPSTAELAAAVSTLTYPLFVKPLRAGSSFGITKVESPSALADAAELAFSYDSEIIIEENIDGFEVGCAVLGDSHLTLGRVDEIELSGGFFDYTEKYTQQTSTIYMPARIDSATELRIQEAAAAVYRALGCSGFARVDMFLTPEGEIVFNEVNTIPGFTAMSRYPNMLKGVGLSYTDIVQQLISLALQV</sequence>
<evidence type="ECO:0000256" key="3">
    <source>
        <dbReference type="ARBA" id="ARBA00022598"/>
    </source>
</evidence>
<dbReference type="InterPro" id="IPR000291">
    <property type="entry name" value="D-Ala_lig_Van_CS"/>
</dbReference>
<dbReference type="Pfam" id="PF01820">
    <property type="entry name" value="Dala_Dala_lig_N"/>
    <property type="match status" value="1"/>
</dbReference>
<dbReference type="FunFam" id="3.30.470.20:FF:000008">
    <property type="entry name" value="D-alanine--D-alanine ligase"/>
    <property type="match status" value="1"/>
</dbReference>
<gene>
    <name evidence="18" type="primary">vanG</name>
    <name evidence="12" type="synonym">ddl</name>
    <name evidence="18" type="ORF">D0435_06820</name>
</gene>
<dbReference type="InterPro" id="IPR016185">
    <property type="entry name" value="PreATP-grasp_dom_sf"/>
</dbReference>
<evidence type="ECO:0000313" key="19">
    <source>
        <dbReference type="Proteomes" id="UP000446866"/>
    </source>
</evidence>
<comment type="cofactor">
    <cofactor evidence="15">
        <name>Mg(2+)</name>
        <dbReference type="ChEBI" id="CHEBI:18420"/>
    </cofactor>
    <cofactor evidence="15">
        <name>Mn(2+)</name>
        <dbReference type="ChEBI" id="CHEBI:29035"/>
    </cofactor>
    <text evidence="15">Binds 2 magnesium or manganese ions per subunit.</text>
</comment>
<dbReference type="Gene3D" id="3.30.1490.20">
    <property type="entry name" value="ATP-grasp fold, A domain"/>
    <property type="match status" value="1"/>
</dbReference>
<feature type="active site" evidence="13">
    <location>
        <position position="188"/>
    </location>
</feature>
<dbReference type="Proteomes" id="UP000446866">
    <property type="component" value="Unassembled WGS sequence"/>
</dbReference>
<keyword evidence="5 14" id="KW-0547">Nucleotide-binding</keyword>
<comment type="cofactor">
    <cofactor evidence="1">
        <name>Mn(2+)</name>
        <dbReference type="ChEBI" id="CHEBI:29035"/>
    </cofactor>
</comment>
<evidence type="ECO:0000256" key="8">
    <source>
        <dbReference type="ARBA" id="ARBA00022960"/>
    </source>
</evidence>
<comment type="similarity">
    <text evidence="2 12">Belongs to the D-alanine--D-alanine ligase family.</text>
</comment>
<evidence type="ECO:0000256" key="4">
    <source>
        <dbReference type="ARBA" id="ARBA00022723"/>
    </source>
</evidence>
<keyword evidence="19" id="KW-1185">Reference proteome</keyword>
<keyword evidence="6 16" id="KW-0067">ATP-binding</keyword>
<reference evidence="18 19" key="1">
    <citation type="submission" date="2018-08" db="EMBL/GenBank/DDBJ databases">
        <title>Murine metabolic-syndrome-specific gut microbial biobank.</title>
        <authorList>
            <person name="Liu C."/>
        </authorList>
    </citation>
    <scope>NUCLEOTIDE SEQUENCE [LARGE SCALE GENOMIC DNA]</scope>
    <source>
        <strain evidence="18 19">28</strain>
    </source>
</reference>
<dbReference type="InterPro" id="IPR011761">
    <property type="entry name" value="ATP-grasp"/>
</dbReference>
<dbReference type="InterPro" id="IPR011127">
    <property type="entry name" value="Dala_Dala_lig_N"/>
</dbReference>
<keyword evidence="11 12" id="KW-0961">Cell wall biogenesis/degradation</keyword>
<feature type="binding site" evidence="14">
    <location>
        <begin position="180"/>
        <end position="182"/>
    </location>
    <ligand>
        <name>ATP</name>
        <dbReference type="ChEBI" id="CHEBI:30616"/>
    </ligand>
</feature>
<keyword evidence="7 15" id="KW-0460">Magnesium</keyword>
<evidence type="ECO:0000256" key="5">
    <source>
        <dbReference type="ARBA" id="ARBA00022741"/>
    </source>
</evidence>
<dbReference type="NCBIfam" id="TIGR01205">
    <property type="entry name" value="D_ala_D_alaTIGR"/>
    <property type="match status" value="1"/>
</dbReference>
<keyword evidence="10 15" id="KW-0464">Manganese</keyword>
<feature type="binding site" evidence="14">
    <location>
        <begin position="188"/>
        <end position="189"/>
    </location>
    <ligand>
        <name>ATP</name>
        <dbReference type="ChEBI" id="CHEBI:30616"/>
    </ligand>
</feature>
<evidence type="ECO:0000256" key="1">
    <source>
        <dbReference type="ARBA" id="ARBA00001936"/>
    </source>
</evidence>
<dbReference type="GO" id="GO:0008716">
    <property type="term" value="F:D-alanine-D-alanine ligase activity"/>
    <property type="evidence" value="ECO:0007669"/>
    <property type="project" value="UniProtKB-UniRule"/>
</dbReference>
<dbReference type="Pfam" id="PF07478">
    <property type="entry name" value="Dala_Dala_lig_C"/>
    <property type="match status" value="1"/>
</dbReference>
<comment type="catalytic activity">
    <reaction evidence="12">
        <text>2 D-alanine + ATP = D-alanyl-D-alanine + ADP + phosphate + H(+)</text>
        <dbReference type="Rhea" id="RHEA:11224"/>
        <dbReference type="ChEBI" id="CHEBI:15378"/>
        <dbReference type="ChEBI" id="CHEBI:30616"/>
        <dbReference type="ChEBI" id="CHEBI:43474"/>
        <dbReference type="ChEBI" id="CHEBI:57416"/>
        <dbReference type="ChEBI" id="CHEBI:57822"/>
        <dbReference type="ChEBI" id="CHEBI:456216"/>
        <dbReference type="EC" id="6.3.2.4"/>
    </reaction>
</comment>
<feature type="binding site" evidence="15">
    <location>
        <position position="311"/>
    </location>
    <ligand>
        <name>Mg(2+)</name>
        <dbReference type="ChEBI" id="CHEBI:18420"/>
        <label>1</label>
    </ligand>
</feature>
<dbReference type="InterPro" id="IPR005905">
    <property type="entry name" value="D_ala_D_ala"/>
</dbReference>
<protein>
    <recommendedName>
        <fullName evidence="12">D-alanine--D-alanine ligase</fullName>
        <ecNumber evidence="12">6.3.2.4</ecNumber>
    </recommendedName>
    <alternativeName>
        <fullName evidence="12">D-Ala-D-Ala ligase</fullName>
    </alternativeName>
    <alternativeName>
        <fullName evidence="12">D-alanylalanine synthetase</fullName>
    </alternativeName>
</protein>
<dbReference type="PROSITE" id="PS00843">
    <property type="entry name" value="DALA_DALA_LIGASE_1"/>
    <property type="match status" value="1"/>
</dbReference>
<dbReference type="PANTHER" id="PTHR23132:SF25">
    <property type="entry name" value="D-ALANINE--D-ALANINE LIGASE A"/>
    <property type="match status" value="1"/>
</dbReference>
<dbReference type="GO" id="GO:0071555">
    <property type="term" value="P:cell wall organization"/>
    <property type="evidence" value="ECO:0007669"/>
    <property type="project" value="UniProtKB-KW"/>
</dbReference>
<evidence type="ECO:0000313" key="18">
    <source>
        <dbReference type="EMBL" id="NBH61362.1"/>
    </source>
</evidence>
<feature type="binding site" evidence="14">
    <location>
        <begin position="310"/>
        <end position="311"/>
    </location>
    <ligand>
        <name>ATP</name>
        <dbReference type="ChEBI" id="CHEBI:30616"/>
    </ligand>
</feature>
<dbReference type="PROSITE" id="PS50975">
    <property type="entry name" value="ATP_GRASP"/>
    <property type="match status" value="1"/>
</dbReference>
<accession>A0A845QGW2</accession>
<dbReference type="RefSeq" id="WP_160201645.1">
    <property type="nucleotide sequence ID" value="NZ_QXWK01000011.1"/>
</dbReference>
<organism evidence="18 19">
    <name type="scientific">Anaerotruncus colihominis</name>
    <dbReference type="NCBI Taxonomy" id="169435"/>
    <lineage>
        <taxon>Bacteria</taxon>
        <taxon>Bacillati</taxon>
        <taxon>Bacillota</taxon>
        <taxon>Clostridia</taxon>
        <taxon>Eubacteriales</taxon>
        <taxon>Oscillospiraceae</taxon>
        <taxon>Anaerotruncus</taxon>
    </lineage>
</organism>
<evidence type="ECO:0000259" key="17">
    <source>
        <dbReference type="PROSITE" id="PS50975"/>
    </source>
</evidence>
<dbReference type="PROSITE" id="PS00844">
    <property type="entry name" value="DALA_DALA_LIGASE_2"/>
    <property type="match status" value="1"/>
</dbReference>
<evidence type="ECO:0000256" key="11">
    <source>
        <dbReference type="ARBA" id="ARBA00023316"/>
    </source>
</evidence>
<proteinExistence type="inferred from homology"/>
<evidence type="ECO:0000256" key="6">
    <source>
        <dbReference type="ARBA" id="ARBA00022840"/>
    </source>
</evidence>
<dbReference type="InterPro" id="IPR011095">
    <property type="entry name" value="Dala_Dala_lig_C"/>
</dbReference>
<evidence type="ECO:0000256" key="13">
    <source>
        <dbReference type="PIRSR" id="PIRSR039102-1"/>
    </source>
</evidence>
<comment type="function">
    <text evidence="12">Cell wall formation.</text>
</comment>
<evidence type="ECO:0000256" key="7">
    <source>
        <dbReference type="ARBA" id="ARBA00022842"/>
    </source>
</evidence>
<evidence type="ECO:0000256" key="16">
    <source>
        <dbReference type="PROSITE-ProRule" id="PRU00409"/>
    </source>
</evidence>
<dbReference type="NCBIfam" id="NF002528">
    <property type="entry name" value="PRK01966.1-4"/>
    <property type="match status" value="1"/>
</dbReference>
<keyword evidence="9 12" id="KW-0573">Peptidoglycan synthesis</keyword>
<keyword evidence="12" id="KW-0963">Cytoplasm</keyword>
<feature type="binding site" evidence="15">
    <location>
        <position position="298"/>
    </location>
    <ligand>
        <name>Mg(2+)</name>
        <dbReference type="ChEBI" id="CHEBI:18420"/>
        <label>1</label>
    </ligand>
</feature>
<evidence type="ECO:0000256" key="10">
    <source>
        <dbReference type="ARBA" id="ARBA00023211"/>
    </source>
</evidence>
<feature type="active site" evidence="13">
    <location>
        <position position="322"/>
    </location>
</feature>
<evidence type="ECO:0000256" key="14">
    <source>
        <dbReference type="PIRSR" id="PIRSR039102-2"/>
    </source>
</evidence>
<dbReference type="EMBL" id="QXWK01000011">
    <property type="protein sequence ID" value="NBH61362.1"/>
    <property type="molecule type" value="Genomic_DNA"/>
</dbReference>